<keyword evidence="2" id="KW-0560">Oxidoreductase</keyword>
<sequence length="263" mass="28918">MSFTLNNQWAVVTGASSGIGTEIARRLAGSGCHVVLVARRQERLNEVAARLEQEHRVQTRVLPLDLTEPGAAQRLGEAVADLPITVLVNNAGFGKTGPFNGEDFAVYQRMVTLNILFLSELTYQLLPRLREAAGGARILNVGSIAGYQGVPNMVVYSATKAYVNHFSEGLHWELSDTKVRVTNLAPGKTESEFFDVASMRGTQFARTGVLSAERVANLAVKAMVAGKRNVITGWDNRLNVFALRFSPRWLVGVVLRFLFREMK</sequence>
<dbReference type="PRINTS" id="PR00080">
    <property type="entry name" value="SDRFAMILY"/>
</dbReference>
<dbReference type="InterPro" id="IPR020904">
    <property type="entry name" value="Sc_DH/Rdtase_CS"/>
</dbReference>
<dbReference type="Pfam" id="PF00106">
    <property type="entry name" value="adh_short"/>
    <property type="match status" value="1"/>
</dbReference>
<dbReference type="PANTHER" id="PTHR44196:SF2">
    <property type="entry name" value="SHORT-CHAIN DEHYDROGENASE-RELATED"/>
    <property type="match status" value="1"/>
</dbReference>
<protein>
    <submittedName>
        <fullName evidence="4">SDR family oxidoreductase</fullName>
    </submittedName>
</protein>
<dbReference type="EMBL" id="JAFREP010000015">
    <property type="protein sequence ID" value="MBO1320130.1"/>
    <property type="molecule type" value="Genomic_DNA"/>
</dbReference>
<evidence type="ECO:0000256" key="3">
    <source>
        <dbReference type="RuleBase" id="RU000363"/>
    </source>
</evidence>
<name>A0A8J7Q918_9BACT</name>
<evidence type="ECO:0000256" key="1">
    <source>
        <dbReference type="ARBA" id="ARBA00006484"/>
    </source>
</evidence>
<evidence type="ECO:0000313" key="5">
    <source>
        <dbReference type="Proteomes" id="UP000664417"/>
    </source>
</evidence>
<dbReference type="SUPFAM" id="SSF51735">
    <property type="entry name" value="NAD(P)-binding Rossmann-fold domains"/>
    <property type="match status" value="1"/>
</dbReference>
<dbReference type="GO" id="GO:0016491">
    <property type="term" value="F:oxidoreductase activity"/>
    <property type="evidence" value="ECO:0007669"/>
    <property type="project" value="UniProtKB-KW"/>
</dbReference>
<dbReference type="Gene3D" id="3.40.50.720">
    <property type="entry name" value="NAD(P)-binding Rossmann-like Domain"/>
    <property type="match status" value="1"/>
</dbReference>
<dbReference type="AlphaFoldDB" id="A0A8J7Q918"/>
<comment type="caution">
    <text evidence="4">The sequence shown here is derived from an EMBL/GenBank/DDBJ whole genome shotgun (WGS) entry which is preliminary data.</text>
</comment>
<dbReference type="PANTHER" id="PTHR44196">
    <property type="entry name" value="DEHYDROGENASE/REDUCTASE SDR FAMILY MEMBER 7B"/>
    <property type="match status" value="1"/>
</dbReference>
<evidence type="ECO:0000256" key="2">
    <source>
        <dbReference type="ARBA" id="ARBA00023002"/>
    </source>
</evidence>
<gene>
    <name evidence="4" type="ORF">J3U88_16765</name>
</gene>
<dbReference type="GO" id="GO:0016020">
    <property type="term" value="C:membrane"/>
    <property type="evidence" value="ECO:0007669"/>
    <property type="project" value="TreeGrafter"/>
</dbReference>
<evidence type="ECO:0000313" key="4">
    <source>
        <dbReference type="EMBL" id="MBO1320130.1"/>
    </source>
</evidence>
<dbReference type="InterPro" id="IPR036291">
    <property type="entry name" value="NAD(P)-bd_dom_sf"/>
</dbReference>
<keyword evidence="5" id="KW-1185">Reference proteome</keyword>
<comment type="similarity">
    <text evidence="1 3">Belongs to the short-chain dehydrogenases/reductases (SDR) family.</text>
</comment>
<organism evidence="4 5">
    <name type="scientific">Acanthopleuribacter pedis</name>
    <dbReference type="NCBI Taxonomy" id="442870"/>
    <lineage>
        <taxon>Bacteria</taxon>
        <taxon>Pseudomonadati</taxon>
        <taxon>Acidobacteriota</taxon>
        <taxon>Holophagae</taxon>
        <taxon>Acanthopleuribacterales</taxon>
        <taxon>Acanthopleuribacteraceae</taxon>
        <taxon>Acanthopleuribacter</taxon>
    </lineage>
</organism>
<proteinExistence type="inferred from homology"/>
<dbReference type="Proteomes" id="UP000664417">
    <property type="component" value="Unassembled WGS sequence"/>
</dbReference>
<reference evidence="4" key="1">
    <citation type="submission" date="2021-03" db="EMBL/GenBank/DDBJ databases">
        <authorList>
            <person name="Wang G."/>
        </authorList>
    </citation>
    <scope>NUCLEOTIDE SEQUENCE</scope>
    <source>
        <strain evidence="4">KCTC 12899</strain>
    </source>
</reference>
<dbReference type="PROSITE" id="PS00061">
    <property type="entry name" value="ADH_SHORT"/>
    <property type="match status" value="1"/>
</dbReference>
<dbReference type="InterPro" id="IPR002347">
    <property type="entry name" value="SDR_fam"/>
</dbReference>
<dbReference type="PRINTS" id="PR00081">
    <property type="entry name" value="GDHRDH"/>
</dbReference>
<dbReference type="RefSeq" id="WP_207860081.1">
    <property type="nucleotide sequence ID" value="NZ_JAFREP010000015.1"/>
</dbReference>
<accession>A0A8J7Q918</accession>
<dbReference type="PIRSF" id="PIRSF000126">
    <property type="entry name" value="11-beta-HSD1"/>
    <property type="match status" value="1"/>
</dbReference>